<evidence type="ECO:0000256" key="6">
    <source>
        <dbReference type="ARBA" id="ARBA00023004"/>
    </source>
</evidence>
<keyword evidence="5" id="KW-0560">Oxidoreductase</keyword>
<evidence type="ECO:0000313" key="9">
    <source>
        <dbReference type="Proteomes" id="UP001501480"/>
    </source>
</evidence>
<dbReference type="EMBL" id="BAAAPY010000001">
    <property type="protein sequence ID" value="GAA2072298.1"/>
    <property type="molecule type" value="Genomic_DNA"/>
</dbReference>
<comment type="similarity">
    <text evidence="2">Belongs to the TfdA dioxygenase family.</text>
</comment>
<evidence type="ECO:0000256" key="2">
    <source>
        <dbReference type="ARBA" id="ARBA00005896"/>
    </source>
</evidence>
<gene>
    <name evidence="8" type="ORF">GCM10009821_07970</name>
</gene>
<keyword evidence="3" id="KW-0479">Metal-binding</keyword>
<evidence type="ECO:0000259" key="7">
    <source>
        <dbReference type="Pfam" id="PF02668"/>
    </source>
</evidence>
<dbReference type="PANTHER" id="PTHR30468:SF5">
    <property type="entry name" value="ALPHA-KETOGLUTARATE-DEPENDENT SULFATE ESTER DIOXYGENASE"/>
    <property type="match status" value="1"/>
</dbReference>
<accession>A0ABN2VU28</accession>
<evidence type="ECO:0000256" key="3">
    <source>
        <dbReference type="ARBA" id="ARBA00022723"/>
    </source>
</evidence>
<evidence type="ECO:0000256" key="5">
    <source>
        <dbReference type="ARBA" id="ARBA00023002"/>
    </source>
</evidence>
<dbReference type="InterPro" id="IPR051323">
    <property type="entry name" value="AtsK-like"/>
</dbReference>
<protein>
    <submittedName>
        <fullName evidence="8">TauD/TfdA family dioxygenase</fullName>
    </submittedName>
</protein>
<keyword evidence="4 8" id="KW-0223">Dioxygenase</keyword>
<dbReference type="InterPro" id="IPR003819">
    <property type="entry name" value="TauD/TfdA-like"/>
</dbReference>
<comment type="caution">
    <text evidence="8">The sequence shown here is derived from an EMBL/GenBank/DDBJ whole genome shotgun (WGS) entry which is preliminary data.</text>
</comment>
<evidence type="ECO:0000313" key="8">
    <source>
        <dbReference type="EMBL" id="GAA2072298.1"/>
    </source>
</evidence>
<evidence type="ECO:0000256" key="1">
    <source>
        <dbReference type="ARBA" id="ARBA00001954"/>
    </source>
</evidence>
<keyword evidence="6" id="KW-0408">Iron</keyword>
<comment type="cofactor">
    <cofactor evidence="1">
        <name>Fe(2+)</name>
        <dbReference type="ChEBI" id="CHEBI:29033"/>
    </cofactor>
</comment>
<dbReference type="PANTHER" id="PTHR30468">
    <property type="entry name" value="ALPHA-KETOGLUTARATE-DEPENDENT SULFONATE DIOXYGENASE"/>
    <property type="match status" value="1"/>
</dbReference>
<proteinExistence type="inferred from homology"/>
<dbReference type="Proteomes" id="UP001501480">
    <property type="component" value="Unassembled WGS sequence"/>
</dbReference>
<dbReference type="InterPro" id="IPR042098">
    <property type="entry name" value="TauD-like_sf"/>
</dbReference>
<dbReference type="Pfam" id="PF02668">
    <property type="entry name" value="TauD"/>
    <property type="match status" value="1"/>
</dbReference>
<organism evidence="8 9">
    <name type="scientific">Aeromicrobium halocynthiae</name>
    <dbReference type="NCBI Taxonomy" id="560557"/>
    <lineage>
        <taxon>Bacteria</taxon>
        <taxon>Bacillati</taxon>
        <taxon>Actinomycetota</taxon>
        <taxon>Actinomycetes</taxon>
        <taxon>Propionibacteriales</taxon>
        <taxon>Nocardioidaceae</taxon>
        <taxon>Aeromicrobium</taxon>
    </lineage>
</organism>
<name>A0ABN2VU28_9ACTN</name>
<sequence>MTPLGQHVGARIDGLRLHGGGGGGGGGGLDAGTVAAVRSALLRHRVVFLRGQDHLDDTTHHEVAELLGPTTTPHPTVQGDGQVLVIDSEHGKADAWHTDVTFCDRPPALSLLRPEQLTPYGGTTVWASTVAAYETLHPALQAMADRLWAVHTNLYDYAAEVDEQRIGGVDVAQEAYREEFGSQVFETEHPVVHVHPETGERSLLIGQFVKRIVGLSSRESAQVQDLLQRAVTRLENAVRWDWQPGDLAIWDNRAMQHYAVADYGDHERRMRRVTVAGDVPVSVEGRRSVARIGDSSTYAGA</sequence>
<dbReference type="RefSeq" id="WP_425546013.1">
    <property type="nucleotide sequence ID" value="NZ_BAAAPY010000001.1"/>
</dbReference>
<feature type="domain" description="TauD/TfdA-like" evidence="7">
    <location>
        <begin position="29"/>
        <end position="274"/>
    </location>
</feature>
<keyword evidence="9" id="KW-1185">Reference proteome</keyword>
<dbReference type="SUPFAM" id="SSF51197">
    <property type="entry name" value="Clavaminate synthase-like"/>
    <property type="match status" value="1"/>
</dbReference>
<evidence type="ECO:0000256" key="4">
    <source>
        <dbReference type="ARBA" id="ARBA00022964"/>
    </source>
</evidence>
<dbReference type="Gene3D" id="3.60.130.10">
    <property type="entry name" value="Clavaminate synthase-like"/>
    <property type="match status" value="1"/>
</dbReference>
<dbReference type="GO" id="GO:0051213">
    <property type="term" value="F:dioxygenase activity"/>
    <property type="evidence" value="ECO:0007669"/>
    <property type="project" value="UniProtKB-KW"/>
</dbReference>
<reference evidence="8 9" key="1">
    <citation type="journal article" date="2019" name="Int. J. Syst. Evol. Microbiol.">
        <title>The Global Catalogue of Microorganisms (GCM) 10K type strain sequencing project: providing services to taxonomists for standard genome sequencing and annotation.</title>
        <authorList>
            <consortium name="The Broad Institute Genomics Platform"/>
            <consortium name="The Broad Institute Genome Sequencing Center for Infectious Disease"/>
            <person name="Wu L."/>
            <person name="Ma J."/>
        </authorList>
    </citation>
    <scope>NUCLEOTIDE SEQUENCE [LARGE SCALE GENOMIC DNA]</scope>
    <source>
        <strain evidence="8 9">JCM 15749</strain>
    </source>
</reference>